<dbReference type="AlphaFoldDB" id="A0A4U5MTL8"/>
<feature type="transmembrane region" description="Helical" evidence="1">
    <location>
        <begin position="20"/>
        <end position="38"/>
    </location>
</feature>
<gene>
    <name evidence="2" type="ORF">L596_020462</name>
</gene>
<organism evidence="2 3">
    <name type="scientific">Steinernema carpocapsae</name>
    <name type="common">Entomopathogenic nematode</name>
    <dbReference type="NCBI Taxonomy" id="34508"/>
    <lineage>
        <taxon>Eukaryota</taxon>
        <taxon>Metazoa</taxon>
        <taxon>Ecdysozoa</taxon>
        <taxon>Nematoda</taxon>
        <taxon>Chromadorea</taxon>
        <taxon>Rhabditida</taxon>
        <taxon>Tylenchina</taxon>
        <taxon>Panagrolaimomorpha</taxon>
        <taxon>Strongyloidoidea</taxon>
        <taxon>Steinernematidae</taxon>
        <taxon>Steinernema</taxon>
    </lineage>
</organism>
<evidence type="ECO:0000313" key="2">
    <source>
        <dbReference type="EMBL" id="TKR73111.1"/>
    </source>
</evidence>
<dbReference type="Proteomes" id="UP000298663">
    <property type="component" value="Unassembled WGS sequence"/>
</dbReference>
<sequence>MFTLELPRHLQTVLSIDHNVAAFCGITLNLVIVIGLCLKRSAVLGNYRWFLIAHTVNDLVSAVTGELSEMCFDYTSSTFVILINGPVAYLGKIITITIFAIFVICNKNYLVILSKTSSKILIALVILVPVALHDVLVSLDFTYNAHVKVQIGKSEWDVVTLHTESQASPLINSKSLKEYSD</sequence>
<comment type="caution">
    <text evidence="2">The sequence shown here is derived from an EMBL/GenBank/DDBJ whole genome shotgun (WGS) entry which is preliminary data.</text>
</comment>
<dbReference type="STRING" id="34508.A0A4U5MTL8"/>
<keyword evidence="1" id="KW-1133">Transmembrane helix</keyword>
<keyword evidence="1" id="KW-0472">Membrane</keyword>
<name>A0A4U5MTL8_STECR</name>
<evidence type="ECO:0000256" key="1">
    <source>
        <dbReference type="SAM" id="Phobius"/>
    </source>
</evidence>
<reference evidence="2 3" key="2">
    <citation type="journal article" date="2019" name="G3 (Bethesda)">
        <title>Hybrid Assembly of the Genome of the Entomopathogenic Nematode Steinernema carpocapsae Identifies the X-Chromosome.</title>
        <authorList>
            <person name="Serra L."/>
            <person name="Macchietto M."/>
            <person name="Macias-Munoz A."/>
            <person name="McGill C.J."/>
            <person name="Rodriguez I.M."/>
            <person name="Rodriguez B."/>
            <person name="Murad R."/>
            <person name="Mortazavi A."/>
        </authorList>
    </citation>
    <scope>NUCLEOTIDE SEQUENCE [LARGE SCALE GENOMIC DNA]</scope>
    <source>
        <strain evidence="2 3">ALL</strain>
    </source>
</reference>
<accession>A0A4U5MTL8</accession>
<protein>
    <submittedName>
        <fullName evidence="2">Uncharacterized protein</fullName>
    </submittedName>
</protein>
<keyword evidence="3" id="KW-1185">Reference proteome</keyword>
<feature type="transmembrane region" description="Helical" evidence="1">
    <location>
        <begin position="120"/>
        <end position="143"/>
    </location>
</feature>
<proteinExistence type="predicted"/>
<keyword evidence="1" id="KW-0812">Transmembrane</keyword>
<evidence type="ECO:0000313" key="3">
    <source>
        <dbReference type="Proteomes" id="UP000298663"/>
    </source>
</evidence>
<reference evidence="2 3" key="1">
    <citation type="journal article" date="2015" name="Genome Biol.">
        <title>Comparative genomics of Steinernema reveals deeply conserved gene regulatory networks.</title>
        <authorList>
            <person name="Dillman A.R."/>
            <person name="Macchietto M."/>
            <person name="Porter C.F."/>
            <person name="Rogers A."/>
            <person name="Williams B."/>
            <person name="Antoshechkin I."/>
            <person name="Lee M.M."/>
            <person name="Goodwin Z."/>
            <person name="Lu X."/>
            <person name="Lewis E.E."/>
            <person name="Goodrich-Blair H."/>
            <person name="Stock S.P."/>
            <person name="Adams B.J."/>
            <person name="Sternberg P.W."/>
            <person name="Mortazavi A."/>
        </authorList>
    </citation>
    <scope>NUCLEOTIDE SEQUENCE [LARGE SCALE GENOMIC DNA]</scope>
    <source>
        <strain evidence="2 3">ALL</strain>
    </source>
</reference>
<feature type="transmembrane region" description="Helical" evidence="1">
    <location>
        <begin position="79"/>
        <end position="104"/>
    </location>
</feature>
<dbReference type="EMBL" id="AZBU02000006">
    <property type="protein sequence ID" value="TKR73111.1"/>
    <property type="molecule type" value="Genomic_DNA"/>
</dbReference>